<dbReference type="PROSITE" id="PS51352">
    <property type="entry name" value="THIOREDOXIN_2"/>
    <property type="match status" value="1"/>
</dbReference>
<dbReference type="PANTHER" id="PTHR42852:SF1">
    <property type="entry name" value="THIOREDOXIN-LIKE PROTEIN YNEN"/>
    <property type="match status" value="1"/>
</dbReference>
<keyword evidence="4" id="KW-1185">Reference proteome</keyword>
<protein>
    <submittedName>
        <fullName evidence="3">TlpA family protein disulfide reductase</fullName>
    </submittedName>
</protein>
<dbReference type="Gene3D" id="3.40.30.10">
    <property type="entry name" value="Glutaredoxin"/>
    <property type="match status" value="1"/>
</dbReference>
<dbReference type="PANTHER" id="PTHR42852">
    <property type="entry name" value="THIOL:DISULFIDE INTERCHANGE PROTEIN DSBE"/>
    <property type="match status" value="1"/>
</dbReference>
<evidence type="ECO:0000313" key="4">
    <source>
        <dbReference type="Proteomes" id="UP001319180"/>
    </source>
</evidence>
<dbReference type="GO" id="GO:0016209">
    <property type="term" value="F:antioxidant activity"/>
    <property type="evidence" value="ECO:0007669"/>
    <property type="project" value="InterPro"/>
</dbReference>
<evidence type="ECO:0000313" key="3">
    <source>
        <dbReference type="EMBL" id="MBT1688624.1"/>
    </source>
</evidence>
<evidence type="ECO:0000256" key="1">
    <source>
        <dbReference type="SAM" id="SignalP"/>
    </source>
</evidence>
<feature type="signal peptide" evidence="1">
    <location>
        <begin position="1"/>
        <end position="18"/>
    </location>
</feature>
<proteinExistence type="predicted"/>
<dbReference type="Proteomes" id="UP001319180">
    <property type="component" value="Unassembled WGS sequence"/>
</dbReference>
<dbReference type="GO" id="GO:0016491">
    <property type="term" value="F:oxidoreductase activity"/>
    <property type="evidence" value="ECO:0007669"/>
    <property type="project" value="InterPro"/>
</dbReference>
<reference evidence="3 4" key="1">
    <citation type="submission" date="2021-05" db="EMBL/GenBank/DDBJ databases">
        <title>A Polyphasic approach of four new species of the genus Ohtaekwangia: Ohtaekwangia histidinii sp. nov., Ohtaekwangia cretensis sp. nov., Ohtaekwangia indiensis sp. nov., Ohtaekwangia reichenbachii sp. nov. from diverse environment.</title>
        <authorList>
            <person name="Octaviana S."/>
        </authorList>
    </citation>
    <scope>NUCLEOTIDE SEQUENCE [LARGE SCALE GENOMIC DNA]</scope>
    <source>
        <strain evidence="3 4">PWU37</strain>
    </source>
</reference>
<dbReference type="InterPro" id="IPR050553">
    <property type="entry name" value="Thioredoxin_ResA/DsbE_sf"/>
</dbReference>
<dbReference type="InterPro" id="IPR013766">
    <property type="entry name" value="Thioredoxin_domain"/>
</dbReference>
<comment type="caution">
    <text evidence="3">The sequence shown here is derived from an EMBL/GenBank/DDBJ whole genome shotgun (WGS) entry which is preliminary data.</text>
</comment>
<gene>
    <name evidence="3" type="ORF">KK078_18785</name>
</gene>
<feature type="chain" id="PRO_5043010335" evidence="1">
    <location>
        <begin position="19"/>
        <end position="361"/>
    </location>
</feature>
<dbReference type="EMBL" id="JAHESC010000028">
    <property type="protein sequence ID" value="MBT1688624.1"/>
    <property type="molecule type" value="Genomic_DNA"/>
</dbReference>
<feature type="domain" description="Thioredoxin" evidence="2">
    <location>
        <begin position="229"/>
        <end position="361"/>
    </location>
</feature>
<dbReference type="RefSeq" id="WP_254091848.1">
    <property type="nucleotide sequence ID" value="NZ_JAHESC010000028.1"/>
</dbReference>
<name>A0AAP2GES3_9BACT</name>
<keyword evidence="1" id="KW-0732">Signal</keyword>
<dbReference type="CDD" id="cd02966">
    <property type="entry name" value="TlpA_like_family"/>
    <property type="match status" value="1"/>
</dbReference>
<evidence type="ECO:0000259" key="2">
    <source>
        <dbReference type="PROSITE" id="PS51352"/>
    </source>
</evidence>
<dbReference type="InterPro" id="IPR036249">
    <property type="entry name" value="Thioredoxin-like_sf"/>
</dbReference>
<dbReference type="AlphaFoldDB" id="A0AAP2GES3"/>
<dbReference type="Pfam" id="PF00578">
    <property type="entry name" value="AhpC-TSA"/>
    <property type="match status" value="1"/>
</dbReference>
<dbReference type="SUPFAM" id="SSF52833">
    <property type="entry name" value="Thioredoxin-like"/>
    <property type="match status" value="1"/>
</dbReference>
<organism evidence="3 4">
    <name type="scientific">Dawidia soli</name>
    <dbReference type="NCBI Taxonomy" id="2782352"/>
    <lineage>
        <taxon>Bacteria</taxon>
        <taxon>Pseudomonadati</taxon>
        <taxon>Bacteroidota</taxon>
        <taxon>Cytophagia</taxon>
        <taxon>Cytophagales</taxon>
        <taxon>Chryseotaleaceae</taxon>
        <taxon>Dawidia</taxon>
    </lineage>
</organism>
<dbReference type="InterPro" id="IPR000866">
    <property type="entry name" value="AhpC/TSA"/>
</dbReference>
<sequence length="361" mass="41011">MHCVLAILLLLMTVLGNAQDASGLLEMSRKHVQEQRSIAYAYTAYWPNPVGEVDTLRGACKFVVGKQKGFRYDFVTKEGQRDMTYIDGTYREVVHDEKKVELYPDEDKAIRTFTNSFLKYSPILLLDRSWQYVRDTTIAHSLAGYRTIDLDTVVNGNRVYVELWLYIGKESKLPEWYVRQGYFKGQRGQRIEFKFTDYALSRKIEPLVYTLPAGYTSEVSGATQGPQVLQAGIEAPVFQLADLQGKPVDLQLLRGKKVLLNFSTINCGYCKLAIDYMNRKDFVLPDDMVAVYINPVDKADRVASYAQKSHISFPVVADARAVGAMYGVWAYPTFFLIDEKGVIEKTVVGYEEDFLKGLGKK</sequence>
<accession>A0AAP2GES3</accession>